<organism evidence="1 2">
    <name type="scientific">Desulfofundulus kuznetsovii (strain DSM 6115 / VKM B-1805 / 17)</name>
    <name type="common">Desulfotomaculum kuznetsovii</name>
    <dbReference type="NCBI Taxonomy" id="760568"/>
    <lineage>
        <taxon>Bacteria</taxon>
        <taxon>Bacillati</taxon>
        <taxon>Bacillota</taxon>
        <taxon>Clostridia</taxon>
        <taxon>Eubacteriales</taxon>
        <taxon>Peptococcaceae</taxon>
        <taxon>Desulfofundulus</taxon>
    </lineage>
</organism>
<dbReference type="KEGG" id="dku:Desku_1053"/>
<protein>
    <submittedName>
        <fullName evidence="1">Uncharacterized protein</fullName>
    </submittedName>
</protein>
<reference evidence="2" key="1">
    <citation type="submission" date="2011-05" db="EMBL/GenBank/DDBJ databases">
        <title>Complete sequence of Desulfotomaculum kuznetsovii DSM 6115.</title>
        <authorList>
            <person name="Lucas S."/>
            <person name="Han J."/>
            <person name="Lapidus A."/>
            <person name="Cheng J.-F."/>
            <person name="Goodwin L."/>
            <person name="Pitluck S."/>
            <person name="Peters L."/>
            <person name="Mikhailova N."/>
            <person name="Lu M."/>
            <person name="Saunders E."/>
            <person name="Han C."/>
            <person name="Tapia R."/>
            <person name="Land M."/>
            <person name="Hauser L."/>
            <person name="Kyrpides N."/>
            <person name="Ivanova N."/>
            <person name="Pagani I."/>
            <person name="Nazina T."/>
            <person name="Ivanova A."/>
            <person name="Parshina S."/>
            <person name="Kuever J."/>
            <person name="Muyzer G."/>
            <person name="Plugge C."/>
            <person name="Stams A."/>
            <person name="Woyke T."/>
        </authorList>
    </citation>
    <scope>NUCLEOTIDE SEQUENCE [LARGE SCALE GENOMIC DNA]</scope>
    <source>
        <strain evidence="2">DSM 6115 / VKM B-1805 / 17</strain>
    </source>
</reference>
<proteinExistence type="predicted"/>
<accession>A0AAU8P9J6</accession>
<dbReference type="AlphaFoldDB" id="A0AAU8P9J6"/>
<gene>
    <name evidence="1" type="ordered locus">Desku_1053</name>
</gene>
<name>A0AAU8P9J6_DESK7</name>
<keyword evidence="2" id="KW-1185">Reference proteome</keyword>
<evidence type="ECO:0000313" key="2">
    <source>
        <dbReference type="Proteomes" id="UP000009229"/>
    </source>
</evidence>
<dbReference type="Proteomes" id="UP000009229">
    <property type="component" value="Chromosome"/>
</dbReference>
<evidence type="ECO:0000313" key="1">
    <source>
        <dbReference type="EMBL" id="AEG14640.1"/>
    </source>
</evidence>
<sequence length="60" mass="6887">MTYRKRQQHDKTMDRYKNLPPGALLALAQELMDELKGPHTTGKLLKNLSLAVKLQKAVQR</sequence>
<dbReference type="EMBL" id="CP002770">
    <property type="protein sequence ID" value="AEG14640.1"/>
    <property type="molecule type" value="Genomic_DNA"/>
</dbReference>